<dbReference type="SUPFAM" id="SSF52047">
    <property type="entry name" value="RNI-like"/>
    <property type="match status" value="1"/>
</dbReference>
<evidence type="ECO:0000313" key="2">
    <source>
        <dbReference type="Proteomes" id="UP000001072"/>
    </source>
</evidence>
<dbReference type="GeneID" id="18925295"/>
<dbReference type="InParanoid" id="F4SD08"/>
<dbReference type="EMBL" id="GL883230">
    <property type="protein sequence ID" value="EGF97472.1"/>
    <property type="molecule type" value="Genomic_DNA"/>
</dbReference>
<evidence type="ECO:0000313" key="1">
    <source>
        <dbReference type="EMBL" id="EGF97472.1"/>
    </source>
</evidence>
<protein>
    <recommendedName>
        <fullName evidence="3">F-box domain-containing protein</fullName>
    </recommendedName>
</protein>
<accession>F4SD08</accession>
<sequence length="425" mass="48604">MSSYVNSEDIPLRAASQTRILLPVELVQMILSHLADKIAYFPPDKSNNADIHFSDFNSVVRFLPLRLLGKSWNMAILPYVFNSLLIMKKIHAEQLVIMWKTPSFAASAFRLPNLGLTNVHYLPNFVTLGSKLLPDSNCHYTRNLFLYDISGLVISIDVVERLIVLCGETLSSLRISFFAAVGFSAGMIRSLSVVRNLKVLVIHGSTMRNTMNDCDSIRKFLTACPTLRSLSIRCTSLNNMAIQHDSLPSLRHLWVECDRKNSDAITSFCRSGRIKIHSLECLSPDGTDQSGKLIMALKESLEILFFPCIANDLPLDICTFSFPHLRVIRCLWWKSYKHNLLWLQWSLFDEMELLITDYCNGSEYWRKALKRSDVHVVRKPAKFKYLIFTTWNGYEQEDAELVRLCANFGIKCLFTHALTHEQLLV</sequence>
<dbReference type="InterPro" id="IPR032675">
    <property type="entry name" value="LRR_dom_sf"/>
</dbReference>
<dbReference type="KEGG" id="mlr:MELLADRAFT_114317"/>
<gene>
    <name evidence="1" type="ORF">MELLADRAFT_114317</name>
</gene>
<proteinExistence type="predicted"/>
<dbReference type="Proteomes" id="UP000001072">
    <property type="component" value="Unassembled WGS sequence"/>
</dbReference>
<keyword evidence="2" id="KW-1185">Reference proteome</keyword>
<name>F4SD08_MELLP</name>
<reference evidence="2" key="1">
    <citation type="journal article" date="2011" name="Proc. Natl. Acad. Sci. U.S.A.">
        <title>Obligate biotrophy features unraveled by the genomic analysis of rust fungi.</title>
        <authorList>
            <person name="Duplessis S."/>
            <person name="Cuomo C.A."/>
            <person name="Lin Y.-C."/>
            <person name="Aerts A."/>
            <person name="Tisserant E."/>
            <person name="Veneault-Fourrey C."/>
            <person name="Joly D.L."/>
            <person name="Hacquard S."/>
            <person name="Amselem J."/>
            <person name="Cantarel B.L."/>
            <person name="Chiu R."/>
            <person name="Coutinho P.M."/>
            <person name="Feau N."/>
            <person name="Field M."/>
            <person name="Frey P."/>
            <person name="Gelhaye E."/>
            <person name="Goldberg J."/>
            <person name="Grabherr M.G."/>
            <person name="Kodira C.D."/>
            <person name="Kohler A."/>
            <person name="Kuees U."/>
            <person name="Lindquist E.A."/>
            <person name="Lucas S.M."/>
            <person name="Mago R."/>
            <person name="Mauceli E."/>
            <person name="Morin E."/>
            <person name="Murat C."/>
            <person name="Pangilinan J.L."/>
            <person name="Park R."/>
            <person name="Pearson M."/>
            <person name="Quesneville H."/>
            <person name="Rouhier N."/>
            <person name="Sakthikumar S."/>
            <person name="Salamov A.A."/>
            <person name="Schmutz J."/>
            <person name="Selles B."/>
            <person name="Shapiro H."/>
            <person name="Tanguay P."/>
            <person name="Tuskan G.A."/>
            <person name="Henrissat B."/>
            <person name="Van de Peer Y."/>
            <person name="Rouze P."/>
            <person name="Ellis J.G."/>
            <person name="Dodds P.N."/>
            <person name="Schein J.E."/>
            <person name="Zhong S."/>
            <person name="Hamelin R.C."/>
            <person name="Grigoriev I.V."/>
            <person name="Szabo L.J."/>
            <person name="Martin F."/>
        </authorList>
    </citation>
    <scope>NUCLEOTIDE SEQUENCE [LARGE SCALE GENOMIC DNA]</scope>
    <source>
        <strain evidence="2">98AG31 / pathotype 3-4-7</strain>
    </source>
</reference>
<dbReference type="Gene3D" id="3.80.10.10">
    <property type="entry name" value="Ribonuclease Inhibitor"/>
    <property type="match status" value="1"/>
</dbReference>
<evidence type="ECO:0008006" key="3">
    <source>
        <dbReference type="Google" id="ProtNLM"/>
    </source>
</evidence>
<organism evidence="2">
    <name type="scientific">Melampsora larici-populina (strain 98AG31 / pathotype 3-4-7)</name>
    <name type="common">Poplar leaf rust fungus</name>
    <dbReference type="NCBI Taxonomy" id="747676"/>
    <lineage>
        <taxon>Eukaryota</taxon>
        <taxon>Fungi</taxon>
        <taxon>Dikarya</taxon>
        <taxon>Basidiomycota</taxon>
        <taxon>Pucciniomycotina</taxon>
        <taxon>Pucciniomycetes</taxon>
        <taxon>Pucciniales</taxon>
        <taxon>Melampsoraceae</taxon>
        <taxon>Melampsora</taxon>
    </lineage>
</organism>
<dbReference type="VEuPathDB" id="FungiDB:MELLADRAFT_114317"/>
<dbReference type="HOGENOM" id="CLU_032925_1_1_1"/>
<dbReference type="RefSeq" id="XP_007419259.1">
    <property type="nucleotide sequence ID" value="XM_007419197.1"/>
</dbReference>
<dbReference type="AlphaFoldDB" id="F4SD08"/>